<comment type="caution">
    <text evidence="2">The sequence shown here is derived from an EMBL/GenBank/DDBJ whole genome shotgun (WGS) entry which is preliminary data.</text>
</comment>
<name>A0AAE1E8E7_9GAST</name>
<sequence>MRAWSRPKNLSLPGLLSDEGGGGGTTPAGVIQGHLGAERCDDLQGSRSMPTPHRQRVTPDHNAPVWSDRRGNQGRVPAMSPWHAWLSVQHVVWYEVYWEACCLQRCPAHKSSPTPAQKFPYPSTKVPLPQHKSSPTPAQKFPYPNSRNCQKPALFVKWLRYPDVASKPDLASAAESQLSPKKVSGEQKVNFLWNTSGQQKVNFSWNRHPDSKMSTFSNTDVRTVKSQLSLERGSGQQKFNFLWNRRPDNGKSTFPRNELSTLTN</sequence>
<keyword evidence="3" id="KW-1185">Reference proteome</keyword>
<dbReference type="Proteomes" id="UP001283361">
    <property type="component" value="Unassembled WGS sequence"/>
</dbReference>
<evidence type="ECO:0000256" key="1">
    <source>
        <dbReference type="SAM" id="MobiDB-lite"/>
    </source>
</evidence>
<feature type="region of interest" description="Disordered" evidence="1">
    <location>
        <begin position="1"/>
        <end position="68"/>
    </location>
</feature>
<protein>
    <submittedName>
        <fullName evidence="2">Uncharacterized protein</fullName>
    </submittedName>
</protein>
<organism evidence="2 3">
    <name type="scientific">Elysia crispata</name>
    <name type="common">lettuce slug</name>
    <dbReference type="NCBI Taxonomy" id="231223"/>
    <lineage>
        <taxon>Eukaryota</taxon>
        <taxon>Metazoa</taxon>
        <taxon>Spiralia</taxon>
        <taxon>Lophotrochozoa</taxon>
        <taxon>Mollusca</taxon>
        <taxon>Gastropoda</taxon>
        <taxon>Heterobranchia</taxon>
        <taxon>Euthyneura</taxon>
        <taxon>Panpulmonata</taxon>
        <taxon>Sacoglossa</taxon>
        <taxon>Placobranchoidea</taxon>
        <taxon>Plakobranchidae</taxon>
        <taxon>Elysia</taxon>
    </lineage>
</organism>
<evidence type="ECO:0000313" key="3">
    <source>
        <dbReference type="Proteomes" id="UP001283361"/>
    </source>
</evidence>
<feature type="compositionally biased region" description="Polar residues" evidence="1">
    <location>
        <begin position="250"/>
        <end position="264"/>
    </location>
</feature>
<gene>
    <name evidence="2" type="ORF">RRG08_059171</name>
</gene>
<evidence type="ECO:0000313" key="2">
    <source>
        <dbReference type="EMBL" id="KAK3797777.1"/>
    </source>
</evidence>
<reference evidence="2" key="1">
    <citation type="journal article" date="2023" name="G3 (Bethesda)">
        <title>A reference genome for the long-term kleptoplast-retaining sea slug Elysia crispata morphotype clarki.</title>
        <authorList>
            <person name="Eastman K.E."/>
            <person name="Pendleton A.L."/>
            <person name="Shaikh M.A."/>
            <person name="Suttiyut T."/>
            <person name="Ogas R."/>
            <person name="Tomko P."/>
            <person name="Gavelis G."/>
            <person name="Widhalm J.R."/>
            <person name="Wisecaver J.H."/>
        </authorList>
    </citation>
    <scope>NUCLEOTIDE SEQUENCE</scope>
    <source>
        <strain evidence="2">ECLA1</strain>
    </source>
</reference>
<accession>A0AAE1E8E7</accession>
<proteinExistence type="predicted"/>
<feature type="region of interest" description="Disordered" evidence="1">
    <location>
        <begin position="110"/>
        <end position="144"/>
    </location>
</feature>
<dbReference type="EMBL" id="JAWDGP010000742">
    <property type="protein sequence ID" value="KAK3797777.1"/>
    <property type="molecule type" value="Genomic_DNA"/>
</dbReference>
<dbReference type="AlphaFoldDB" id="A0AAE1E8E7"/>
<feature type="region of interest" description="Disordered" evidence="1">
    <location>
        <begin position="245"/>
        <end position="264"/>
    </location>
</feature>